<dbReference type="InterPro" id="IPR001119">
    <property type="entry name" value="SLH_dom"/>
</dbReference>
<name>A0A917D598_9BACL</name>
<reference evidence="2" key="1">
    <citation type="journal article" date="2014" name="Int. J. Syst. Evol. Microbiol.">
        <title>Complete genome sequence of Corynebacterium casei LMG S-19264T (=DSM 44701T), isolated from a smear-ripened cheese.</title>
        <authorList>
            <consortium name="US DOE Joint Genome Institute (JGI-PGF)"/>
            <person name="Walter F."/>
            <person name="Albersmeier A."/>
            <person name="Kalinowski J."/>
            <person name="Ruckert C."/>
        </authorList>
    </citation>
    <scope>NUCLEOTIDE SEQUENCE</scope>
    <source>
        <strain evidence="2">CGMCC 1.12987</strain>
    </source>
</reference>
<accession>A0A917D598</accession>
<gene>
    <name evidence="2" type="ORF">GCM10010916_30040</name>
</gene>
<dbReference type="PROSITE" id="PS51272">
    <property type="entry name" value="SLH"/>
    <property type="match status" value="2"/>
</dbReference>
<feature type="domain" description="SLH" evidence="1">
    <location>
        <begin position="605"/>
        <end position="665"/>
    </location>
</feature>
<protein>
    <recommendedName>
        <fullName evidence="1">SLH domain-containing protein</fullName>
    </recommendedName>
</protein>
<comment type="caution">
    <text evidence="2">The sequence shown here is derived from an EMBL/GenBank/DDBJ whole genome shotgun (WGS) entry which is preliminary data.</text>
</comment>
<dbReference type="EMBL" id="BMGR01000009">
    <property type="protein sequence ID" value="GGG11176.1"/>
    <property type="molecule type" value="Genomic_DNA"/>
</dbReference>
<dbReference type="Pfam" id="PF16116">
    <property type="entry name" value="DUF4832"/>
    <property type="match status" value="1"/>
</dbReference>
<feature type="domain" description="SLH" evidence="1">
    <location>
        <begin position="540"/>
        <end position="603"/>
    </location>
</feature>
<dbReference type="Proteomes" id="UP000644756">
    <property type="component" value="Unassembled WGS sequence"/>
</dbReference>
<evidence type="ECO:0000313" key="2">
    <source>
        <dbReference type="EMBL" id="GGG11176.1"/>
    </source>
</evidence>
<evidence type="ECO:0000259" key="1">
    <source>
        <dbReference type="PROSITE" id="PS51272"/>
    </source>
</evidence>
<reference evidence="2" key="2">
    <citation type="submission" date="2020-09" db="EMBL/GenBank/DDBJ databases">
        <authorList>
            <person name="Sun Q."/>
            <person name="Zhou Y."/>
        </authorList>
    </citation>
    <scope>NUCLEOTIDE SEQUENCE</scope>
    <source>
        <strain evidence="2">CGMCC 1.12987</strain>
    </source>
</reference>
<proteinExistence type="predicted"/>
<keyword evidence="3" id="KW-1185">Reference proteome</keyword>
<sequence>MTTKKLVMIIFVLCLLLPPDPSRSILADKSAGSGSWTQHAYDPNAPGLESNPLKGFIPFAPASNSFPHSMEWFYIPLRELQSGQRSFHWEALEERLDDIASRGHQAVFRVYLDYPTFPAGIPQYMIDNGVPVRQYSEYNNVKSLTPDWNDERLMKGLLSFIRAFGERYDGDPRIGFVTAGLYGFWGEWHIYPYDGDTGMEDRQMSSANQARLLEAYRNSFDQTQVLIRYPGVNAAISLKKHFGFHDDSFAYETLGPEDWQFVPSLKAAHLTGLWKSRAIGGELRPELQESIWESWPNRVGQDFQKSVEATHASWLLNDTIFNEQLSSTEQRHALRAHKMLGYELFVSASNLVMSNEKGELSVKVRIQNKGKAPFYYPWDAEIRLLDANGNAVHTWNPIPWSLPEILPGDNAYERLFTGQLPTLSPGQYKVLLRVPNPMKGGSPLRFANENQDKDLAGWLTLGNIGIAPAEAGNNPDPEPSTAMAPAAFKNASGWAAQDLRIAAEKGLTGPVQELSFTDSITREQFCEIIIKLYEAITATVVPKASENPYTDTGNPEILKAYHLGIVNGTALHQFSPGALITREQLASMMMRTLSASGKTVASRGGKTFSDQQTFSPYAAEAIMFLSSADVIKGISKDTFGSKQHATIEQAVIMATRLLEQQIPKS</sequence>
<dbReference type="AlphaFoldDB" id="A0A917D598"/>
<organism evidence="2 3">
    <name type="scientific">Paenibacillus abyssi</name>
    <dbReference type="NCBI Taxonomy" id="1340531"/>
    <lineage>
        <taxon>Bacteria</taxon>
        <taxon>Bacillati</taxon>
        <taxon>Bacillota</taxon>
        <taxon>Bacilli</taxon>
        <taxon>Bacillales</taxon>
        <taxon>Paenibacillaceae</taxon>
        <taxon>Paenibacillus</taxon>
    </lineage>
</organism>
<dbReference type="Pfam" id="PF00395">
    <property type="entry name" value="SLH"/>
    <property type="match status" value="2"/>
</dbReference>
<dbReference type="RefSeq" id="WP_188531877.1">
    <property type="nucleotide sequence ID" value="NZ_BMGR01000009.1"/>
</dbReference>
<dbReference type="InterPro" id="IPR032267">
    <property type="entry name" value="DUF4832"/>
</dbReference>
<evidence type="ECO:0000313" key="3">
    <source>
        <dbReference type="Proteomes" id="UP000644756"/>
    </source>
</evidence>
<dbReference type="Gene3D" id="3.20.20.80">
    <property type="entry name" value="Glycosidases"/>
    <property type="match status" value="1"/>
</dbReference>